<feature type="domain" description="C2 DOCK-type" evidence="5">
    <location>
        <begin position="598"/>
        <end position="765"/>
    </location>
</feature>
<sequence length="2113" mass="241678">MESRQRAFAQKLKWQNNADIRQQISSSSVSSKDDNQPKHIVTGKNPATDVVDPLDFEEFLDQHRDQVECDSFRHMLDFPEDDLEIGILPHKCRTLEHIIPDDEVVELSQQIKDCIQCYTSDWIVVNRRYQQYSSSYFSYERNIEKPNVTKTISKQEYEIDIIPPVSEYKEDEARLKQINEQPPLAESEDVSVCSDSSAPSSNRQSFQLADTPRGSWASSVFDLRNSQADPLIPSLLDHTPSEALDYINEVKRQENRSESLFTLYPQMDEDEFIERRLPGLVPKEHIGHRLIVKCLALKLDLEIEPIFGIMALYDAKEKRKVSENFYFDMNSEPLKRMLSSHICYQDVSTLSRSCIFQITNPSPDLFLVIKLEKVLQGDINECIEPYVKDDKNRDKLKSNAVLTCERLGKYRMPFAWTAIYLMNIINGVNSLDKDSGSDRDSVSSNSLDRKTVGTGFETLRKKSSDTGSIGHRGTLERRSTIDKRNSWNADDLASNLDSFRPVTLTVNSFFKQETDRLRDEDLFKFLVDLKRPSSVLKRLKCIPGILKLDIAPCPEEPKYCLTSELARLHPYPDEKGRPTKEVLELPVKEIYVPHYSYRNLLFVYPKDVNFSNRPGSARNITCKIQYMASEEIHSALPIIFGKSSCPEFLTETYTAITYHSRFPDFYDEIKIKLPAVFTEQHHLLFTFYHISCQKKVEQNPTETPIGYTWLPLFKENRLQTGDFSLPVMMEYPPPSYSFLTPFIQIPNTKWVDNHKGIFNISIHAISSVFPQDPHVDRFLNLCRMVEEGSIPARIAESSLEHELKTSMLEITSANDSSLECLVNFLPLVLNKLIYLLIRPPIINGQTTNIGQAAFEAIAMVVNTITVGLENQNDRHNRNSLLATYLSYQITVPHAAPSVYGSSVSDSNPLGLGYGTVGRHMSTPLHRSCYGRSNSNPDLVSYADTDGEVSSILCKGLDRTASMRTAAAIQENVLCAISMTQSRKVLHEEIALQCVVSSGPARELMLSNSWFFFDLIIRSMIEHLAATNRLDMPRKMRFCAQFFDDITTLITTLTSEIISRCNKESEERFIRNLNSSLAFFLCDLFSVVDRGYVFCLIKAYCKQMSAKISTLPDSIFLMSLKLDFLRIVCSHEHFITLNLPFGTPVSPSPATSPCPSVASSSSQCSLLSTGTLVEKGNFTELSVEFKQQHFLVGLVLSDLCYVLSMNNGMLQTKAINMVRNLLTCHEWDPRLAEADQRARVASLYLPLIGITLDALPLLYDWQSINRGHDNDSETDCRLNQDVASAISSSSIANKHTTPVMMYDMFQNRKQLLKGDTTKHLLMCVLWVLKNVDRKVLRSWWSDWKPRKLHQLLEIMYICISCFEYRGKRNLMRCSQKQMQKTSDIKSRLEDAILGHTSARSEMMRRKDRNPPSPSPTTVGDKLRWRKDQMVWKSNPEIMDRPKMETEIVIHLEGNLDAEVNMVVLDTLELIVQVACHSDALQGVLSTVLKVLLHALGSNQSNTVLQNMFATQRSLVYKFPELLFEEETEQCADLCLRLLRHCSSSISSVRSQASASLYLLMRQNFEIGNNFARVKMQVTMSLSSLVGTNQNFNEEYLRHSLKTILVYAEEDTELQSTTFPEQVHDLVFNLHMILSDTVKMKEFQEDPEMLLDLMYRIAKGYQTSPDLRLTWLANMAQKHTERSNHVEAAHCLVHSAALVAEYLYMLEDRPYLPVGCVTFEKISPNVLEESAVSDDVVSPDEEGICTGKYFTENGLIGLLEQAANSFSLGGMYENVNEVYKILIPISEAHRDYKSLAMIHSKLHDSFVKIDQQVGKRVFGTYFRVGFYGNKFGDLDGEEFVYKEPYLTKLPEISHRLENFYAERFGSEFVEVIKDSNSVDPSRLNPEKAYIQITYVEPYFEMFQLRERITHFDRNYNIRCFIYATPFTPDGRAHGELHEQYKRKTILTTAYTFPYVKTRIQVVERQQIVLTPIEVAIEDIMKKTQEVDNATTQEPSDPKILQMVLQGCIGTTVNQGPMEVAHVFLIDLIDGKKSPTALQNKLRLCFKDFLLKCNEALRKNRSFIGPEQKDYQRELERNYHRIMERLMPMIKLSTAAASKLSRDRHGSGDRVSKKKQ</sequence>
<dbReference type="InterPro" id="IPR046769">
    <property type="entry name" value="DOCKER_Lobe_A"/>
</dbReference>
<evidence type="ECO:0000256" key="2">
    <source>
        <dbReference type="ARBA" id="ARBA00022658"/>
    </source>
</evidence>
<dbReference type="InterPro" id="IPR027357">
    <property type="entry name" value="DOCKER_dom"/>
</dbReference>
<dbReference type="InterPro" id="IPR043162">
    <property type="entry name" value="DOCK_C_lobe_C"/>
</dbReference>
<dbReference type="InterPro" id="IPR016024">
    <property type="entry name" value="ARM-type_fold"/>
</dbReference>
<accession>A0AAV1YVG1</accession>
<dbReference type="GO" id="GO:0005085">
    <property type="term" value="F:guanyl-nucleotide exchange factor activity"/>
    <property type="evidence" value="ECO:0007669"/>
    <property type="project" value="UniProtKB-KW"/>
</dbReference>
<dbReference type="EMBL" id="CAXIEN010000005">
    <property type="protein sequence ID" value="CAL1262345.1"/>
    <property type="molecule type" value="Genomic_DNA"/>
</dbReference>
<feature type="region of interest" description="Disordered" evidence="4">
    <location>
        <begin position="23"/>
        <end position="46"/>
    </location>
</feature>
<comment type="caution">
    <text evidence="7">The sequence shown here is derived from an EMBL/GenBank/DDBJ whole genome shotgun (WGS) entry which is preliminary data.</text>
</comment>
<name>A0AAV1YVG1_9ARAC</name>
<feature type="region of interest" description="Disordered" evidence="4">
    <location>
        <begin position="1398"/>
        <end position="1419"/>
    </location>
</feature>
<evidence type="ECO:0000259" key="5">
    <source>
        <dbReference type="PROSITE" id="PS51650"/>
    </source>
</evidence>
<feature type="domain" description="DOCKER" evidence="6">
    <location>
        <begin position="1657"/>
        <end position="2092"/>
    </location>
</feature>
<dbReference type="Gene3D" id="1.25.40.410">
    <property type="match status" value="1"/>
</dbReference>
<dbReference type="PROSITE" id="PS51651">
    <property type="entry name" value="DOCKER"/>
    <property type="match status" value="1"/>
</dbReference>
<dbReference type="GO" id="GO:0007264">
    <property type="term" value="P:small GTPase-mediated signal transduction"/>
    <property type="evidence" value="ECO:0007669"/>
    <property type="project" value="InterPro"/>
</dbReference>
<dbReference type="InterPro" id="IPR035892">
    <property type="entry name" value="C2_domain_sf"/>
</dbReference>
<organism evidence="7 8">
    <name type="scientific">Larinioides sclopetarius</name>
    <dbReference type="NCBI Taxonomy" id="280406"/>
    <lineage>
        <taxon>Eukaryota</taxon>
        <taxon>Metazoa</taxon>
        <taxon>Ecdysozoa</taxon>
        <taxon>Arthropoda</taxon>
        <taxon>Chelicerata</taxon>
        <taxon>Arachnida</taxon>
        <taxon>Araneae</taxon>
        <taxon>Araneomorphae</taxon>
        <taxon>Entelegynae</taxon>
        <taxon>Araneoidea</taxon>
        <taxon>Araneidae</taxon>
        <taxon>Larinioides</taxon>
    </lineage>
</organism>
<feature type="region of interest" description="Disordered" evidence="4">
    <location>
        <begin position="2094"/>
        <end position="2113"/>
    </location>
</feature>
<dbReference type="InterPro" id="IPR021816">
    <property type="entry name" value="DOCK_C/D_N"/>
</dbReference>
<dbReference type="PANTHER" id="PTHR23317:SF76">
    <property type="entry name" value="LD20667P"/>
    <property type="match status" value="1"/>
</dbReference>
<evidence type="ECO:0008006" key="9">
    <source>
        <dbReference type="Google" id="ProtNLM"/>
    </source>
</evidence>
<dbReference type="PANTHER" id="PTHR23317">
    <property type="entry name" value="DEDICATOR OF CYTOKINESIS DOCK"/>
    <property type="match status" value="1"/>
</dbReference>
<feature type="compositionally biased region" description="Low complexity" evidence="4">
    <location>
        <begin position="190"/>
        <end position="201"/>
    </location>
</feature>
<dbReference type="FunFam" id="1.20.58.740:FF:000002">
    <property type="entry name" value="Dedicator of cytokinesis protein 7"/>
    <property type="match status" value="1"/>
</dbReference>
<keyword evidence="1" id="KW-0597">Phosphoprotein</keyword>
<feature type="region of interest" description="Disordered" evidence="4">
    <location>
        <begin position="180"/>
        <end position="210"/>
    </location>
</feature>
<dbReference type="InterPro" id="IPR027007">
    <property type="entry name" value="C2_DOCK-type_domain"/>
</dbReference>
<evidence type="ECO:0000256" key="1">
    <source>
        <dbReference type="ARBA" id="ARBA00022553"/>
    </source>
</evidence>
<feature type="compositionally biased region" description="Basic and acidic residues" evidence="4">
    <location>
        <begin position="2097"/>
        <end position="2113"/>
    </location>
</feature>
<gene>
    <name evidence="7" type="ORF">LARSCL_LOCUS943</name>
</gene>
<dbReference type="Pfam" id="PF20422">
    <property type="entry name" value="DHR-2_Lobe_B"/>
    <property type="match status" value="1"/>
</dbReference>
<dbReference type="Gene3D" id="1.20.58.740">
    <property type="match status" value="1"/>
</dbReference>
<dbReference type="InterPro" id="IPR046773">
    <property type="entry name" value="DOCKER_Lobe_C"/>
</dbReference>
<keyword evidence="2" id="KW-0344">Guanine-nucleotide releasing factor</keyword>
<dbReference type="Gene3D" id="2.60.40.150">
    <property type="entry name" value="C2 domain"/>
    <property type="match status" value="1"/>
</dbReference>
<dbReference type="SUPFAM" id="SSF48371">
    <property type="entry name" value="ARM repeat"/>
    <property type="match status" value="1"/>
</dbReference>
<evidence type="ECO:0000259" key="6">
    <source>
        <dbReference type="PROSITE" id="PS51651"/>
    </source>
</evidence>
<comment type="similarity">
    <text evidence="3">Belongs to the DOCK family.</text>
</comment>
<dbReference type="Pfam" id="PF20421">
    <property type="entry name" value="DHR-2_Lobe_C"/>
    <property type="match status" value="1"/>
</dbReference>
<dbReference type="Pfam" id="PF14429">
    <property type="entry name" value="DOCK-C2"/>
    <property type="match status" value="1"/>
</dbReference>
<dbReference type="FunFam" id="1.25.40.410:FF:000002">
    <property type="entry name" value="Dedicator of cytokinesis protein 7"/>
    <property type="match status" value="1"/>
</dbReference>
<protein>
    <recommendedName>
        <fullName evidence="9">Dedicator of cytokinesis protein 7</fullName>
    </recommendedName>
</protein>
<dbReference type="PROSITE" id="PS51650">
    <property type="entry name" value="C2_DOCK"/>
    <property type="match status" value="1"/>
</dbReference>
<dbReference type="Pfam" id="PF06920">
    <property type="entry name" value="DHR-2_Lobe_A"/>
    <property type="match status" value="1"/>
</dbReference>
<dbReference type="InterPro" id="IPR046770">
    <property type="entry name" value="DOCKER_Lobe_B"/>
</dbReference>
<keyword evidence="8" id="KW-1185">Reference proteome</keyword>
<evidence type="ECO:0000313" key="8">
    <source>
        <dbReference type="Proteomes" id="UP001497382"/>
    </source>
</evidence>
<evidence type="ECO:0000256" key="3">
    <source>
        <dbReference type="PROSITE-ProRule" id="PRU00983"/>
    </source>
</evidence>
<reference evidence="7 8" key="1">
    <citation type="submission" date="2024-04" db="EMBL/GenBank/DDBJ databases">
        <authorList>
            <person name="Rising A."/>
            <person name="Reimegard J."/>
            <person name="Sonavane S."/>
            <person name="Akerstrom W."/>
            <person name="Nylinder S."/>
            <person name="Hedman E."/>
            <person name="Kallberg Y."/>
        </authorList>
    </citation>
    <scope>NUCLEOTIDE SEQUENCE [LARGE SCALE GENOMIC DNA]</scope>
</reference>
<dbReference type="InterPro" id="IPR037808">
    <property type="entry name" value="C2_Dock-C"/>
</dbReference>
<dbReference type="CDD" id="cd08696">
    <property type="entry name" value="C2_Dock-C"/>
    <property type="match status" value="1"/>
</dbReference>
<dbReference type="Proteomes" id="UP001497382">
    <property type="component" value="Unassembled WGS sequence"/>
</dbReference>
<proteinExistence type="inferred from homology"/>
<evidence type="ECO:0000313" key="7">
    <source>
        <dbReference type="EMBL" id="CAL1262345.1"/>
    </source>
</evidence>
<dbReference type="InterPro" id="IPR043161">
    <property type="entry name" value="DOCK_C_lobe_A"/>
</dbReference>
<evidence type="ECO:0000256" key="4">
    <source>
        <dbReference type="SAM" id="MobiDB-lite"/>
    </source>
</evidence>
<dbReference type="Pfam" id="PF11878">
    <property type="entry name" value="DOCK_C-D_N"/>
    <property type="match status" value="1"/>
</dbReference>
<dbReference type="InterPro" id="IPR026791">
    <property type="entry name" value="DOCK"/>
</dbReference>